<dbReference type="EMBL" id="REGN01005332">
    <property type="protein sequence ID" value="RNA13793.1"/>
    <property type="molecule type" value="Genomic_DNA"/>
</dbReference>
<keyword evidence="1" id="KW-0472">Membrane</keyword>
<evidence type="ECO:0000313" key="3">
    <source>
        <dbReference type="Proteomes" id="UP000276133"/>
    </source>
</evidence>
<organism evidence="2 3">
    <name type="scientific">Brachionus plicatilis</name>
    <name type="common">Marine rotifer</name>
    <name type="synonym">Brachionus muelleri</name>
    <dbReference type="NCBI Taxonomy" id="10195"/>
    <lineage>
        <taxon>Eukaryota</taxon>
        <taxon>Metazoa</taxon>
        <taxon>Spiralia</taxon>
        <taxon>Gnathifera</taxon>
        <taxon>Rotifera</taxon>
        <taxon>Eurotatoria</taxon>
        <taxon>Monogononta</taxon>
        <taxon>Pseudotrocha</taxon>
        <taxon>Ploima</taxon>
        <taxon>Brachionidae</taxon>
        <taxon>Brachionus</taxon>
    </lineage>
</organism>
<dbReference type="AlphaFoldDB" id="A0A3M7QR89"/>
<protein>
    <submittedName>
        <fullName evidence="2">Uncharacterized protein</fullName>
    </submittedName>
</protein>
<feature type="transmembrane region" description="Helical" evidence="1">
    <location>
        <begin position="52"/>
        <end position="72"/>
    </location>
</feature>
<comment type="caution">
    <text evidence="2">The sequence shown here is derived from an EMBL/GenBank/DDBJ whole genome shotgun (WGS) entry which is preliminary data.</text>
</comment>
<reference evidence="2 3" key="1">
    <citation type="journal article" date="2018" name="Sci. Rep.">
        <title>Genomic signatures of local adaptation to the degree of environmental predictability in rotifers.</title>
        <authorList>
            <person name="Franch-Gras L."/>
            <person name="Hahn C."/>
            <person name="Garcia-Roger E.M."/>
            <person name="Carmona M.J."/>
            <person name="Serra M."/>
            <person name="Gomez A."/>
        </authorList>
    </citation>
    <scope>NUCLEOTIDE SEQUENCE [LARGE SCALE GENOMIC DNA]</scope>
    <source>
        <strain evidence="2">HYR1</strain>
    </source>
</reference>
<name>A0A3M7QR89_BRAPC</name>
<keyword evidence="3" id="KW-1185">Reference proteome</keyword>
<gene>
    <name evidence="2" type="ORF">BpHYR1_018840</name>
</gene>
<sequence>MTCMQALFGHTLALNRLVCAMMDTLCVSIDSTGGGLDWDWRMLFNSTALFADLKESLCFSVLILVTINALLLKKCINY</sequence>
<keyword evidence="1" id="KW-1133">Transmembrane helix</keyword>
<dbReference type="Proteomes" id="UP000276133">
    <property type="component" value="Unassembled WGS sequence"/>
</dbReference>
<keyword evidence="1" id="KW-0812">Transmembrane</keyword>
<accession>A0A3M7QR89</accession>
<proteinExistence type="predicted"/>
<evidence type="ECO:0000313" key="2">
    <source>
        <dbReference type="EMBL" id="RNA13793.1"/>
    </source>
</evidence>
<evidence type="ECO:0000256" key="1">
    <source>
        <dbReference type="SAM" id="Phobius"/>
    </source>
</evidence>